<dbReference type="Proteomes" id="UP001201980">
    <property type="component" value="Unassembled WGS sequence"/>
</dbReference>
<proteinExistence type="predicted"/>
<evidence type="ECO:0000256" key="1">
    <source>
        <dbReference type="SAM" id="MobiDB-lite"/>
    </source>
</evidence>
<reference evidence="2" key="1">
    <citation type="submission" date="2022-07" db="EMBL/GenBank/DDBJ databases">
        <title>Draft genome sequence of Zalerion maritima ATCC 34329, a (micro)plastics degrading marine fungus.</title>
        <authorList>
            <person name="Paco A."/>
            <person name="Goncalves M.F.M."/>
            <person name="Rocha-Santos T.A.P."/>
            <person name="Alves A."/>
        </authorList>
    </citation>
    <scope>NUCLEOTIDE SEQUENCE</scope>
    <source>
        <strain evidence="2">ATCC 34329</strain>
    </source>
</reference>
<feature type="compositionally biased region" description="Low complexity" evidence="1">
    <location>
        <begin position="393"/>
        <end position="406"/>
    </location>
</feature>
<evidence type="ECO:0000313" key="2">
    <source>
        <dbReference type="EMBL" id="KAJ2906222.1"/>
    </source>
</evidence>
<keyword evidence="3" id="KW-1185">Reference proteome</keyword>
<sequence length="632" mass="67917">MDGDSKAKEVARLVTHFESVLATLSTGIQRFREGKAAEFIALYEEQLTGTPKPVAEEVTKAIQASISKFPELNGFTVNPEAPMGIKTTKRRQSQDQKPTGLCAPLQSSTPTAGLEPSPTIHREELREHESDLAGIITPQYLPLLDASQIIPSGGSTPLFPTESQPEKAPSSVRPSSSDSTEIPREPSTPPLTGAISPTRSDSTTRRSAMRRTSSTSKSPRKVRFDIGKPGGDDSDSGGKESDSHASPDDSEPVASGPDPSSSKSNSPLMLDSPDEAPPPRKVSSVERLRLLGRHPYKNQEESDADAPPLVSFNEAIQQVARETETNTESNKKSEPDNTAKNPTSGIGQLRKNKKQNPTIDLEEREANFLANSSDTEEGILPEINVKKFKKMRSPSAQSSAQTSPTSPIAPEAPFGQVLPASAEPSKTKESRDESLKSSETPIPTTVSAPSEKRKKKQIEDVGTKSSVDDGDDLFMFDEEAGVSMQPRSPSPEEDSRDDAEEVDEEVATESTKPPVPMAQGTRSASSEAQRSLLAEGIGSYRGQVLTMPVVKDPSVYAEAASLGEFNTFVGGIDGTSGMDEGDLNSFRASVAPLPTGSPKSFSERLLMEDIRQASRGQRQHNFGSLPVQPARR</sequence>
<protein>
    <submittedName>
        <fullName evidence="2">Uncharacterized protein</fullName>
    </submittedName>
</protein>
<feature type="compositionally biased region" description="Polar residues" evidence="1">
    <location>
        <begin position="520"/>
        <end position="529"/>
    </location>
</feature>
<feature type="compositionally biased region" description="Low complexity" evidence="1">
    <location>
        <begin position="255"/>
        <end position="267"/>
    </location>
</feature>
<accession>A0AAD5RX58</accession>
<feature type="compositionally biased region" description="Polar residues" evidence="1">
    <location>
        <begin position="437"/>
        <end position="448"/>
    </location>
</feature>
<feature type="region of interest" description="Disordered" evidence="1">
    <location>
        <begin position="88"/>
        <end position="118"/>
    </location>
</feature>
<feature type="compositionally biased region" description="Acidic residues" evidence="1">
    <location>
        <begin position="468"/>
        <end position="480"/>
    </location>
</feature>
<evidence type="ECO:0000313" key="3">
    <source>
        <dbReference type="Proteomes" id="UP001201980"/>
    </source>
</evidence>
<feature type="compositionally biased region" description="Low complexity" evidence="1">
    <location>
        <begin position="170"/>
        <end position="179"/>
    </location>
</feature>
<gene>
    <name evidence="2" type="ORF">MKZ38_002647</name>
</gene>
<feature type="compositionally biased region" description="Basic and acidic residues" evidence="1">
    <location>
        <begin position="236"/>
        <end position="247"/>
    </location>
</feature>
<feature type="region of interest" description="Disordered" evidence="1">
    <location>
        <begin position="610"/>
        <end position="632"/>
    </location>
</feature>
<name>A0AAD5RX58_9PEZI</name>
<dbReference type="EMBL" id="JAKWBI020000017">
    <property type="protein sequence ID" value="KAJ2906222.1"/>
    <property type="molecule type" value="Genomic_DNA"/>
</dbReference>
<feature type="compositionally biased region" description="Basic and acidic residues" evidence="1">
    <location>
        <begin position="321"/>
        <end position="337"/>
    </location>
</feature>
<dbReference type="AlphaFoldDB" id="A0AAD5RX58"/>
<comment type="caution">
    <text evidence="2">The sequence shown here is derived from an EMBL/GenBank/DDBJ whole genome shotgun (WGS) entry which is preliminary data.</text>
</comment>
<feature type="region of interest" description="Disordered" evidence="1">
    <location>
        <begin position="152"/>
        <end position="530"/>
    </location>
</feature>
<feature type="compositionally biased region" description="Basic and acidic residues" evidence="1">
    <location>
        <begin position="425"/>
        <end position="436"/>
    </location>
</feature>
<feature type="compositionally biased region" description="Acidic residues" evidence="1">
    <location>
        <begin position="491"/>
        <end position="507"/>
    </location>
</feature>
<organism evidence="2 3">
    <name type="scientific">Zalerion maritima</name>
    <dbReference type="NCBI Taxonomy" id="339359"/>
    <lineage>
        <taxon>Eukaryota</taxon>
        <taxon>Fungi</taxon>
        <taxon>Dikarya</taxon>
        <taxon>Ascomycota</taxon>
        <taxon>Pezizomycotina</taxon>
        <taxon>Sordariomycetes</taxon>
        <taxon>Lulworthiomycetidae</taxon>
        <taxon>Lulworthiales</taxon>
        <taxon>Lulworthiaceae</taxon>
        <taxon>Zalerion</taxon>
    </lineage>
</organism>